<dbReference type="EMBL" id="DACTCB010000039">
    <property type="protein sequence ID" value="HAT4309491.1"/>
    <property type="molecule type" value="Genomic_DNA"/>
</dbReference>
<dbReference type="RefSeq" id="WP_004456488.1">
    <property type="nucleotide sequence ID" value="NZ_CATNXJ010000012.1"/>
</dbReference>
<evidence type="ECO:0000256" key="1">
    <source>
        <dbReference type="SAM" id="Phobius"/>
    </source>
</evidence>
<comment type="caution">
    <text evidence="2">The sequence shown here is derived from an EMBL/GenBank/DDBJ whole genome shotgun (WGS) entry which is preliminary data.</text>
</comment>
<dbReference type="InterPro" id="IPR043993">
    <property type="entry name" value="T4SS_pilin"/>
</dbReference>
<reference evidence="2" key="2">
    <citation type="submission" date="2020-07" db="EMBL/GenBank/DDBJ databases">
        <authorList>
            <consortium name="NCBI Pathogen Detection Project"/>
        </authorList>
    </citation>
    <scope>NUCLEOTIDE SEQUENCE</scope>
    <source>
        <strain evidence="2">C8</strain>
    </source>
</reference>
<name>A0A8H9R0Q9_CLOPF</name>
<reference evidence="2" key="1">
    <citation type="journal article" date="2018" name="Genome Biol.">
        <title>SKESA: strategic k-mer extension for scrupulous assemblies.</title>
        <authorList>
            <person name="Souvorov A."/>
            <person name="Agarwala R."/>
            <person name="Lipman D.J."/>
        </authorList>
    </citation>
    <scope>NUCLEOTIDE SEQUENCE</scope>
    <source>
        <strain evidence="2">C8</strain>
    </source>
</reference>
<organism evidence="2">
    <name type="scientific">Clostridium perfringens</name>
    <dbReference type="NCBI Taxonomy" id="1502"/>
    <lineage>
        <taxon>Bacteria</taxon>
        <taxon>Bacillati</taxon>
        <taxon>Bacillota</taxon>
        <taxon>Clostridia</taxon>
        <taxon>Eubacteriales</taxon>
        <taxon>Clostridiaceae</taxon>
        <taxon>Clostridium</taxon>
    </lineage>
</organism>
<dbReference type="Pfam" id="PF18895">
    <property type="entry name" value="T4SS_pilin"/>
    <property type="match status" value="1"/>
</dbReference>
<gene>
    <name evidence="2" type="ORF">I9080_003353</name>
</gene>
<dbReference type="Proteomes" id="UP000859547">
    <property type="component" value="Unassembled WGS sequence"/>
</dbReference>
<accession>A0A8H9R0Q9</accession>
<keyword evidence="1" id="KW-0812">Transmembrane</keyword>
<dbReference type="AlphaFoldDB" id="A0A8H9R0Q9"/>
<sequence length="114" mass="12146">MVVNLMDKLNTLFIKANFLASDSNIGQISDDLGIKASSSSDIGSKILPAIKTLMMTISIIAAVGVVCLVGLYLVVARKQEQRTEAMQRIMWVGIGLFICAIASGLVGYVVGLIK</sequence>
<keyword evidence="1" id="KW-1133">Transmembrane helix</keyword>
<protein>
    <submittedName>
        <fullName evidence="2">Uncharacterized protein</fullName>
    </submittedName>
</protein>
<evidence type="ECO:0000313" key="2">
    <source>
        <dbReference type="EMBL" id="HAT4309491.1"/>
    </source>
</evidence>
<feature type="transmembrane region" description="Helical" evidence="1">
    <location>
        <begin position="53"/>
        <end position="76"/>
    </location>
</feature>
<keyword evidence="1" id="KW-0472">Membrane</keyword>
<proteinExistence type="predicted"/>
<feature type="transmembrane region" description="Helical" evidence="1">
    <location>
        <begin position="88"/>
        <end position="113"/>
    </location>
</feature>